<accession>A0A1H8NUL5</accession>
<dbReference type="InterPro" id="IPR023380">
    <property type="entry name" value="DsbB-like_sf"/>
</dbReference>
<gene>
    <name evidence="6" type="ORF">SAMN04490248_10411</name>
</gene>
<dbReference type="Gene3D" id="1.20.1550.10">
    <property type="entry name" value="DsbB-like"/>
    <property type="match status" value="1"/>
</dbReference>
<dbReference type="EMBL" id="FODS01000004">
    <property type="protein sequence ID" value="SEO33291.1"/>
    <property type="molecule type" value="Genomic_DNA"/>
</dbReference>
<dbReference type="SUPFAM" id="SSF158442">
    <property type="entry name" value="DsbB-like"/>
    <property type="match status" value="1"/>
</dbReference>
<dbReference type="Pfam" id="PF02600">
    <property type="entry name" value="DsbB"/>
    <property type="match status" value="1"/>
</dbReference>
<name>A0A1H8NUL5_9RHOB</name>
<dbReference type="STRING" id="569882.SAMN04490248_10411"/>
<dbReference type="GO" id="GO:0006457">
    <property type="term" value="P:protein folding"/>
    <property type="evidence" value="ECO:0007669"/>
    <property type="project" value="InterPro"/>
</dbReference>
<dbReference type="GO" id="GO:0015035">
    <property type="term" value="F:protein-disulfide reductase activity"/>
    <property type="evidence" value="ECO:0007669"/>
    <property type="project" value="InterPro"/>
</dbReference>
<dbReference type="RefSeq" id="WP_093115966.1">
    <property type="nucleotide sequence ID" value="NZ_FODS01000004.1"/>
</dbReference>
<dbReference type="InterPro" id="IPR003752">
    <property type="entry name" value="DiS_bond_form_DsbB/BdbC"/>
</dbReference>
<dbReference type="AlphaFoldDB" id="A0A1H8NUL5"/>
<organism evidence="6 7">
    <name type="scientific">Salinihabitans flavidus</name>
    <dbReference type="NCBI Taxonomy" id="569882"/>
    <lineage>
        <taxon>Bacteria</taxon>
        <taxon>Pseudomonadati</taxon>
        <taxon>Pseudomonadota</taxon>
        <taxon>Alphaproteobacteria</taxon>
        <taxon>Rhodobacterales</taxon>
        <taxon>Roseobacteraceae</taxon>
        <taxon>Salinihabitans</taxon>
    </lineage>
</organism>
<keyword evidence="7" id="KW-1185">Reference proteome</keyword>
<evidence type="ECO:0000256" key="1">
    <source>
        <dbReference type="ARBA" id="ARBA00004141"/>
    </source>
</evidence>
<dbReference type="PIRSF" id="PIRSF033913">
    <property type="entry name" value="S-S_format_DsbB"/>
    <property type="match status" value="1"/>
</dbReference>
<evidence type="ECO:0000313" key="6">
    <source>
        <dbReference type="EMBL" id="SEO33291.1"/>
    </source>
</evidence>
<proteinExistence type="predicted"/>
<evidence type="ECO:0000313" key="7">
    <source>
        <dbReference type="Proteomes" id="UP000198893"/>
    </source>
</evidence>
<feature type="transmembrane region" description="Helical" evidence="5">
    <location>
        <begin position="123"/>
        <end position="150"/>
    </location>
</feature>
<evidence type="ECO:0000256" key="3">
    <source>
        <dbReference type="ARBA" id="ARBA00022989"/>
    </source>
</evidence>
<evidence type="ECO:0000256" key="4">
    <source>
        <dbReference type="ARBA" id="ARBA00023136"/>
    </source>
</evidence>
<dbReference type="Proteomes" id="UP000198893">
    <property type="component" value="Unassembled WGS sequence"/>
</dbReference>
<keyword evidence="2 5" id="KW-0812">Transmembrane</keyword>
<keyword evidence="4 5" id="KW-0472">Membrane</keyword>
<protein>
    <submittedName>
        <fullName evidence="6">Disulfide bond formation protein DsbB</fullName>
    </submittedName>
</protein>
<reference evidence="6 7" key="1">
    <citation type="submission" date="2016-10" db="EMBL/GenBank/DDBJ databases">
        <authorList>
            <person name="de Groot N.N."/>
        </authorList>
    </citation>
    <scope>NUCLEOTIDE SEQUENCE [LARGE SCALE GENOMIC DNA]</scope>
    <source>
        <strain evidence="6 7">DSM 27842</strain>
    </source>
</reference>
<evidence type="ECO:0000256" key="5">
    <source>
        <dbReference type="SAM" id="Phobius"/>
    </source>
</evidence>
<dbReference type="InterPro" id="IPR024199">
    <property type="entry name" value="Uncharacterised_DsbB"/>
</dbReference>
<feature type="transmembrane region" description="Helical" evidence="5">
    <location>
        <begin position="41"/>
        <end position="58"/>
    </location>
</feature>
<comment type="subcellular location">
    <subcellularLocation>
        <location evidence="1">Membrane</location>
        <topology evidence="1">Multi-pass membrane protein</topology>
    </subcellularLocation>
</comment>
<evidence type="ECO:0000256" key="2">
    <source>
        <dbReference type="ARBA" id="ARBA00022692"/>
    </source>
</evidence>
<dbReference type="OrthoDB" id="9808637at2"/>
<feature type="transmembrane region" description="Helical" evidence="5">
    <location>
        <begin position="65"/>
        <end position="83"/>
    </location>
</feature>
<sequence length="161" mass="17339">MRLSRTTLTLLLTLASAAMLLAAWGSQYIGGLAPCKLCYWQRYPHMAAVALGLIGMALGARLWSWLAAAALATTALLGLYHSGVERGLWQGPSTCSSSGVGGVSADELMNRIMSAPLVRCDEIAWAFHGFTMANLNAIGSAILALLWVWVARRSEVDRRIF</sequence>
<dbReference type="GO" id="GO:0016020">
    <property type="term" value="C:membrane"/>
    <property type="evidence" value="ECO:0007669"/>
    <property type="project" value="UniProtKB-SubCell"/>
</dbReference>
<keyword evidence="3 5" id="KW-1133">Transmembrane helix</keyword>